<evidence type="ECO:0000256" key="2">
    <source>
        <dbReference type="SAM" id="MobiDB-lite"/>
    </source>
</evidence>
<feature type="region of interest" description="Disordered" evidence="2">
    <location>
        <begin position="1"/>
        <end position="24"/>
    </location>
</feature>
<feature type="non-terminal residue" evidence="3">
    <location>
        <position position="477"/>
    </location>
</feature>
<protein>
    <submittedName>
        <fullName evidence="3">Uncharacterized protein</fullName>
    </submittedName>
</protein>
<organism evidence="3 4">
    <name type="scientific">Cirrhinus mrigala</name>
    <name type="common">Mrigala</name>
    <dbReference type="NCBI Taxonomy" id="683832"/>
    <lineage>
        <taxon>Eukaryota</taxon>
        <taxon>Metazoa</taxon>
        <taxon>Chordata</taxon>
        <taxon>Craniata</taxon>
        <taxon>Vertebrata</taxon>
        <taxon>Euteleostomi</taxon>
        <taxon>Actinopterygii</taxon>
        <taxon>Neopterygii</taxon>
        <taxon>Teleostei</taxon>
        <taxon>Ostariophysi</taxon>
        <taxon>Cypriniformes</taxon>
        <taxon>Cyprinidae</taxon>
        <taxon>Labeoninae</taxon>
        <taxon>Labeonini</taxon>
        <taxon>Cirrhinus</taxon>
    </lineage>
</organism>
<dbReference type="Pfam" id="PF03564">
    <property type="entry name" value="DUF1759"/>
    <property type="match status" value="1"/>
</dbReference>
<evidence type="ECO:0000313" key="4">
    <source>
        <dbReference type="Proteomes" id="UP001529510"/>
    </source>
</evidence>
<sequence length="477" mass="55936">MADESAAACVDQKRAPKPTEKAVEEKIHRLKGERKGKLAQITKQKNDLAKLKENEHNVNFIKDEELLRFERCLKQYERINEELCELIDEDDKKADQDAYENRFSEFQQFIEDTNKWIADVLKDEEDDIRPHDSVSKANSVVSRTSSTTSAILRIKAEREALLAKAATMKKREAIEQEETRLRIRKQQLELETELAASDAKLKVYEEFEDFHEFKRDLSELPSGPRFEPLMCRQEKHEVDDHVRHGADSLHEVLQRQNEVTEMLIKQQNLSQLPQRDISTFTGDPLTYRSFIRAFEHAIDSKTDSHQDRLYYLEQFTSGEPLDLIRSCEHMKPDRAYKEARELLDRHYGDEMTIATAYIKKAMEWPQIRPEDRKGLNAFALFLVGCCNTINDVDYMDEMNNPTNMKSILSKLPFKLKERWRSYAYDIQERTRKRARFPDLVEYVYRQAKVANDPLFGDILDSTSSSRNSSKRQPSIRK</sequence>
<name>A0ABD0RGG8_CIRMR</name>
<accession>A0ABD0RGG8</accession>
<dbReference type="InterPro" id="IPR005312">
    <property type="entry name" value="DUF1759"/>
</dbReference>
<dbReference type="Proteomes" id="UP001529510">
    <property type="component" value="Unassembled WGS sequence"/>
</dbReference>
<evidence type="ECO:0000256" key="1">
    <source>
        <dbReference type="SAM" id="Coils"/>
    </source>
</evidence>
<keyword evidence="4" id="KW-1185">Reference proteome</keyword>
<proteinExistence type="predicted"/>
<evidence type="ECO:0000313" key="3">
    <source>
        <dbReference type="EMBL" id="KAL0197627.1"/>
    </source>
</evidence>
<feature type="coiled-coil region" evidence="1">
    <location>
        <begin position="34"/>
        <end position="93"/>
    </location>
</feature>
<reference evidence="3 4" key="1">
    <citation type="submission" date="2024-05" db="EMBL/GenBank/DDBJ databases">
        <title>Genome sequencing and assembly of Indian major carp, Cirrhinus mrigala (Hamilton, 1822).</title>
        <authorList>
            <person name="Mohindra V."/>
            <person name="Chowdhury L.M."/>
            <person name="Lal K."/>
            <person name="Jena J.K."/>
        </authorList>
    </citation>
    <scope>NUCLEOTIDE SEQUENCE [LARGE SCALE GENOMIC DNA]</scope>
    <source>
        <strain evidence="3">CM1030</strain>
        <tissue evidence="3">Blood</tissue>
    </source>
</reference>
<dbReference type="PANTHER" id="PTHR47331">
    <property type="entry name" value="PHD-TYPE DOMAIN-CONTAINING PROTEIN"/>
    <property type="match status" value="1"/>
</dbReference>
<dbReference type="PANTHER" id="PTHR47331:SF3">
    <property type="match status" value="1"/>
</dbReference>
<dbReference type="AlphaFoldDB" id="A0ABD0RGG8"/>
<feature type="compositionally biased region" description="Basic and acidic residues" evidence="2">
    <location>
        <begin position="11"/>
        <end position="24"/>
    </location>
</feature>
<comment type="caution">
    <text evidence="3">The sequence shown here is derived from an EMBL/GenBank/DDBJ whole genome shotgun (WGS) entry which is preliminary data.</text>
</comment>
<gene>
    <name evidence="3" type="ORF">M9458_006167</name>
</gene>
<keyword evidence="1" id="KW-0175">Coiled coil</keyword>
<dbReference type="EMBL" id="JAMKFB020000003">
    <property type="protein sequence ID" value="KAL0197627.1"/>
    <property type="molecule type" value="Genomic_DNA"/>
</dbReference>